<comment type="caution">
    <text evidence="1">The sequence shown here is derived from an EMBL/GenBank/DDBJ whole genome shotgun (WGS) entry which is preliminary data.</text>
</comment>
<organism evidence="1 2">
    <name type="scientific">Pseudomonas moraviensis</name>
    <dbReference type="NCBI Taxonomy" id="321662"/>
    <lineage>
        <taxon>Bacteria</taxon>
        <taxon>Pseudomonadati</taxon>
        <taxon>Pseudomonadota</taxon>
        <taxon>Gammaproteobacteria</taxon>
        <taxon>Pseudomonadales</taxon>
        <taxon>Pseudomonadaceae</taxon>
        <taxon>Pseudomonas</taxon>
    </lineage>
</organism>
<sequence>MDLYNLNLSKSAQFYKIKKKISKAKINEIFKKVSEDRVGHPLFKITKEELSATTEQVTCSAIAFKELSEPPFLLGTLIEEEKYCFVLIVEYNDCVAITKRNVQFVEKALDEYLEEFDYERFTNFQGRNSPEYEKVTMNNMAISNAVIRSRSYEAFKLNGLLASNSSSRSIPQNFRIRVQGDTITLTPNSSRVTFRDKKTGIEEFSNWVIFTIEEINNLANASKFISEFAAPITLSEILKKKIDPTAIFINLDELDEIIRGGDGGSKLRITDGSTERDCTPEEISRLFNLFKYSISVNKAKQLQLKGTELPAKLTLNKKQATFHSGICDKISIEIKGEPPISLSKYINNTKPISIMFNSPEYAYFGRSCFQDKRLIPSLTSILSIFDEKYDFTGVNSEKEKQHKKGVKPFPDHISEFPVASLFRKIEDNYCKVPGITICDDMNDEWADHIYLEPDSNPPAITFIHAKFTRKDSHGASSFHEVVAQGLKNIGRVFSTLEDFKEKHDRDWNKNYENTKISRVRGGKVWNDLEKALTKIFENQNSTRKIVLATPFISKSQLETIFLNLSLKGKCKPHHTQLIWLINTFISACKDLGVQPHILCKP</sequence>
<reference evidence="1 2" key="1">
    <citation type="submission" date="2017-08" db="EMBL/GenBank/DDBJ databases">
        <title>Draft Genome Sequence of Pseudomonas moraviensis TYU6, isolated from Taxus cuspidata by using PacBio Single-Molecule Real-Time Technology.</title>
        <authorList>
            <person name="Baek K.-H."/>
            <person name="Mishra A.K."/>
        </authorList>
    </citation>
    <scope>NUCLEOTIDE SEQUENCE [LARGE SCALE GENOMIC DNA]</scope>
    <source>
        <strain evidence="1 2">TYU6</strain>
    </source>
</reference>
<evidence type="ECO:0000313" key="1">
    <source>
        <dbReference type="EMBL" id="PAW56044.1"/>
    </source>
</evidence>
<dbReference type="Proteomes" id="UP000217830">
    <property type="component" value="Unassembled WGS sequence"/>
</dbReference>
<gene>
    <name evidence="1" type="ORF">CKQ80_12235</name>
</gene>
<dbReference type="EMBL" id="NRST01000001">
    <property type="protein sequence ID" value="PAW56044.1"/>
    <property type="molecule type" value="Genomic_DNA"/>
</dbReference>
<name>A0A2A2PKR8_9PSED</name>
<dbReference type="AlphaFoldDB" id="A0A2A2PKR8"/>
<accession>A0A2A2PKR8</accession>
<dbReference type="RefSeq" id="WP_095667797.1">
    <property type="nucleotide sequence ID" value="NZ_NRSS01000001.1"/>
</dbReference>
<keyword evidence="2" id="KW-1185">Reference proteome</keyword>
<protein>
    <submittedName>
        <fullName evidence="1">Uncharacterized protein</fullName>
    </submittedName>
</protein>
<evidence type="ECO:0000313" key="2">
    <source>
        <dbReference type="Proteomes" id="UP000217830"/>
    </source>
</evidence>
<proteinExistence type="predicted"/>